<dbReference type="PRINTS" id="PR00455">
    <property type="entry name" value="HTHTETR"/>
</dbReference>
<dbReference type="GO" id="GO:0000976">
    <property type="term" value="F:transcription cis-regulatory region binding"/>
    <property type="evidence" value="ECO:0007669"/>
    <property type="project" value="TreeGrafter"/>
</dbReference>
<keyword evidence="1 2" id="KW-0238">DNA-binding</keyword>
<feature type="DNA-binding region" description="H-T-H motif" evidence="2">
    <location>
        <begin position="25"/>
        <end position="44"/>
    </location>
</feature>
<dbReference type="EMBL" id="QUNO01000003">
    <property type="protein sequence ID" value="REH51783.1"/>
    <property type="molecule type" value="Genomic_DNA"/>
</dbReference>
<name>A0A3E0HZ84_9PSEU</name>
<gene>
    <name evidence="4" type="ORF">BCF44_103232</name>
</gene>
<dbReference type="PROSITE" id="PS50977">
    <property type="entry name" value="HTH_TETR_2"/>
    <property type="match status" value="1"/>
</dbReference>
<dbReference type="PANTHER" id="PTHR30055:SF153">
    <property type="entry name" value="HTH-TYPE TRANSCRIPTIONAL REPRESSOR RV3405C"/>
    <property type="match status" value="1"/>
</dbReference>
<dbReference type="InterPro" id="IPR009057">
    <property type="entry name" value="Homeodomain-like_sf"/>
</dbReference>
<dbReference type="InterPro" id="IPR001647">
    <property type="entry name" value="HTH_TetR"/>
</dbReference>
<keyword evidence="5" id="KW-1185">Reference proteome</keyword>
<dbReference type="Pfam" id="PF00440">
    <property type="entry name" value="TetR_N"/>
    <property type="match status" value="1"/>
</dbReference>
<feature type="domain" description="HTH tetR-type" evidence="3">
    <location>
        <begin position="2"/>
        <end position="62"/>
    </location>
</feature>
<evidence type="ECO:0000256" key="1">
    <source>
        <dbReference type="ARBA" id="ARBA00023125"/>
    </source>
</evidence>
<dbReference type="RefSeq" id="WP_116173826.1">
    <property type="nucleotide sequence ID" value="NZ_CP144375.1"/>
</dbReference>
<dbReference type="GO" id="GO:0003700">
    <property type="term" value="F:DNA-binding transcription factor activity"/>
    <property type="evidence" value="ECO:0007669"/>
    <property type="project" value="TreeGrafter"/>
</dbReference>
<evidence type="ECO:0000259" key="3">
    <source>
        <dbReference type="PROSITE" id="PS50977"/>
    </source>
</evidence>
<evidence type="ECO:0000256" key="2">
    <source>
        <dbReference type="PROSITE-ProRule" id="PRU00335"/>
    </source>
</evidence>
<dbReference type="Proteomes" id="UP000256269">
    <property type="component" value="Unassembled WGS sequence"/>
</dbReference>
<reference evidence="4 5" key="1">
    <citation type="submission" date="2018-08" db="EMBL/GenBank/DDBJ databases">
        <title>Genomic Encyclopedia of Archaeal and Bacterial Type Strains, Phase II (KMG-II): from individual species to whole genera.</title>
        <authorList>
            <person name="Goeker M."/>
        </authorList>
    </citation>
    <scope>NUCLEOTIDE SEQUENCE [LARGE SCALE GENOMIC DNA]</scope>
    <source>
        <strain evidence="4 5">DSM 45791</strain>
    </source>
</reference>
<protein>
    <submittedName>
        <fullName evidence="4">AcrR family transcriptional regulator</fullName>
    </submittedName>
</protein>
<evidence type="ECO:0000313" key="4">
    <source>
        <dbReference type="EMBL" id="REH51783.1"/>
    </source>
</evidence>
<dbReference type="Gene3D" id="1.10.357.10">
    <property type="entry name" value="Tetracycline Repressor, domain 2"/>
    <property type="match status" value="1"/>
</dbReference>
<dbReference type="InterPro" id="IPR023772">
    <property type="entry name" value="DNA-bd_HTH_TetR-type_CS"/>
</dbReference>
<dbReference type="AlphaFoldDB" id="A0A3E0HZ84"/>
<sequence>MPVDDDLILDAAVEELRAYGLRRTSVDNVARRAGLSRATVYRRFESKNALVQAALVRESSRFFGEIVAAIGPLPTANERLVEGFVVGLRKVRTDALLARLLVSDPEELLPYLTLRGAGVIAAASEFLVDQYRAVVRPRPGGRDPRVLAEMLVRLAISFTLTPDGAIAVHDDDAVREFAQSYLAPLLP</sequence>
<evidence type="ECO:0000313" key="5">
    <source>
        <dbReference type="Proteomes" id="UP000256269"/>
    </source>
</evidence>
<dbReference type="InterPro" id="IPR050109">
    <property type="entry name" value="HTH-type_TetR-like_transc_reg"/>
</dbReference>
<accession>A0A3E0HZ84</accession>
<proteinExistence type="predicted"/>
<organism evidence="4 5">
    <name type="scientific">Kutzneria buriramensis</name>
    <dbReference type="NCBI Taxonomy" id="1045776"/>
    <lineage>
        <taxon>Bacteria</taxon>
        <taxon>Bacillati</taxon>
        <taxon>Actinomycetota</taxon>
        <taxon>Actinomycetes</taxon>
        <taxon>Pseudonocardiales</taxon>
        <taxon>Pseudonocardiaceae</taxon>
        <taxon>Kutzneria</taxon>
    </lineage>
</organism>
<dbReference type="PROSITE" id="PS01081">
    <property type="entry name" value="HTH_TETR_1"/>
    <property type="match status" value="1"/>
</dbReference>
<dbReference type="OrthoDB" id="6077212at2"/>
<dbReference type="SUPFAM" id="SSF46689">
    <property type="entry name" value="Homeodomain-like"/>
    <property type="match status" value="1"/>
</dbReference>
<dbReference type="Pfam" id="PF18556">
    <property type="entry name" value="TetR_C_35"/>
    <property type="match status" value="1"/>
</dbReference>
<dbReference type="InterPro" id="IPR040611">
    <property type="entry name" value="AlkX_C"/>
</dbReference>
<comment type="caution">
    <text evidence="4">The sequence shown here is derived from an EMBL/GenBank/DDBJ whole genome shotgun (WGS) entry which is preliminary data.</text>
</comment>
<dbReference type="PANTHER" id="PTHR30055">
    <property type="entry name" value="HTH-TYPE TRANSCRIPTIONAL REGULATOR RUTR"/>
    <property type="match status" value="1"/>
</dbReference>